<accession>A0ABW4W2U8</accession>
<comment type="caution">
    <text evidence="1">The sequence shown here is derived from an EMBL/GenBank/DDBJ whole genome shotgun (WGS) entry which is preliminary data.</text>
</comment>
<dbReference type="EMBL" id="JBHUHQ010000017">
    <property type="protein sequence ID" value="MFD2045185.1"/>
    <property type="molecule type" value="Genomic_DNA"/>
</dbReference>
<dbReference type="RefSeq" id="WP_377557821.1">
    <property type="nucleotide sequence ID" value="NZ_JBHUHQ010000017.1"/>
</dbReference>
<proteinExistence type="predicted"/>
<organism evidence="1 2">
    <name type="scientific">Ornithinibacillus salinisoli</name>
    <dbReference type="NCBI Taxonomy" id="1848459"/>
    <lineage>
        <taxon>Bacteria</taxon>
        <taxon>Bacillati</taxon>
        <taxon>Bacillota</taxon>
        <taxon>Bacilli</taxon>
        <taxon>Bacillales</taxon>
        <taxon>Bacillaceae</taxon>
        <taxon>Ornithinibacillus</taxon>
    </lineage>
</organism>
<sequence>MGKLKRIALKEDNLVCIKIPISTQELNERKKQYDLLLPKKFAFKFKSSLFEPIELYWKGQGN</sequence>
<protein>
    <submittedName>
        <fullName evidence="1">Uncharacterized protein</fullName>
    </submittedName>
</protein>
<dbReference type="Proteomes" id="UP001597383">
    <property type="component" value="Unassembled WGS sequence"/>
</dbReference>
<name>A0ABW4W2U8_9BACI</name>
<keyword evidence="2" id="KW-1185">Reference proteome</keyword>
<reference evidence="2" key="1">
    <citation type="journal article" date="2019" name="Int. J. Syst. Evol. Microbiol.">
        <title>The Global Catalogue of Microorganisms (GCM) 10K type strain sequencing project: providing services to taxonomists for standard genome sequencing and annotation.</title>
        <authorList>
            <consortium name="The Broad Institute Genomics Platform"/>
            <consortium name="The Broad Institute Genome Sequencing Center for Infectious Disease"/>
            <person name="Wu L."/>
            <person name="Ma J."/>
        </authorList>
    </citation>
    <scope>NUCLEOTIDE SEQUENCE [LARGE SCALE GENOMIC DNA]</scope>
    <source>
        <strain evidence="2">R28</strain>
    </source>
</reference>
<evidence type="ECO:0000313" key="2">
    <source>
        <dbReference type="Proteomes" id="UP001597383"/>
    </source>
</evidence>
<gene>
    <name evidence="1" type="ORF">ACFSJF_12965</name>
</gene>
<evidence type="ECO:0000313" key="1">
    <source>
        <dbReference type="EMBL" id="MFD2045185.1"/>
    </source>
</evidence>